<proteinExistence type="predicted"/>
<name>A0A381W7M3_9ZZZZ</name>
<reference evidence="1" key="1">
    <citation type="submission" date="2018-05" db="EMBL/GenBank/DDBJ databases">
        <authorList>
            <person name="Lanie J.A."/>
            <person name="Ng W.-L."/>
            <person name="Kazmierczak K.M."/>
            <person name="Andrzejewski T.M."/>
            <person name="Davidsen T.M."/>
            <person name="Wayne K.J."/>
            <person name="Tettelin H."/>
            <person name="Glass J.I."/>
            <person name="Rusch D."/>
            <person name="Podicherti R."/>
            <person name="Tsui H.-C.T."/>
            <person name="Winkler M.E."/>
        </authorList>
    </citation>
    <scope>NUCLEOTIDE SEQUENCE</scope>
</reference>
<sequence length="89" mass="10071">MDSISQLEDLKEIASKLSIDIIPGNLFDPEIMIKSGHCKVKGKDTIIIDNLLSSQEQSEVIIQTLKKFDLESIYLPPWIRGRLESENSI</sequence>
<dbReference type="AlphaFoldDB" id="A0A381W7M3"/>
<dbReference type="EMBL" id="UINC01010963">
    <property type="protein sequence ID" value="SVA48566.1"/>
    <property type="molecule type" value="Genomic_DNA"/>
</dbReference>
<protein>
    <submittedName>
        <fullName evidence="1">Uncharacterized protein</fullName>
    </submittedName>
</protein>
<gene>
    <name evidence="1" type="ORF">METZ01_LOCUS101420</name>
</gene>
<organism evidence="1">
    <name type="scientific">marine metagenome</name>
    <dbReference type="NCBI Taxonomy" id="408172"/>
    <lineage>
        <taxon>unclassified sequences</taxon>
        <taxon>metagenomes</taxon>
        <taxon>ecological metagenomes</taxon>
    </lineage>
</organism>
<accession>A0A381W7M3</accession>
<evidence type="ECO:0000313" key="1">
    <source>
        <dbReference type="EMBL" id="SVA48566.1"/>
    </source>
</evidence>